<name>A0AAN9Y016_9HEMI</name>
<dbReference type="PANTHER" id="PTHR12792">
    <property type="entry name" value="EXTRA SPINDLE POLES 1-RELATED"/>
    <property type="match status" value="1"/>
</dbReference>
<dbReference type="GO" id="GO:0004197">
    <property type="term" value="F:cysteine-type endopeptidase activity"/>
    <property type="evidence" value="ECO:0007669"/>
    <property type="project" value="InterPro"/>
</dbReference>
<dbReference type="EMBL" id="JBBCAQ010000036">
    <property type="protein sequence ID" value="KAK7575673.1"/>
    <property type="molecule type" value="Genomic_DNA"/>
</dbReference>
<evidence type="ECO:0000256" key="2">
    <source>
        <dbReference type="ARBA" id="ARBA00012489"/>
    </source>
</evidence>
<dbReference type="GO" id="GO:0005737">
    <property type="term" value="C:cytoplasm"/>
    <property type="evidence" value="ECO:0007669"/>
    <property type="project" value="TreeGrafter"/>
</dbReference>
<reference evidence="6 7" key="1">
    <citation type="submission" date="2024-03" db="EMBL/GenBank/DDBJ databases">
        <title>Adaptation during the transition from Ophiocordyceps entomopathogen to insect associate is accompanied by gene loss and intensified selection.</title>
        <authorList>
            <person name="Ward C.M."/>
            <person name="Onetto C.A."/>
            <person name="Borneman A.R."/>
        </authorList>
    </citation>
    <scope>NUCLEOTIDE SEQUENCE [LARGE SCALE GENOMIC DNA]</scope>
    <source>
        <strain evidence="6">AWRI1</strain>
        <tissue evidence="6">Single Adult Female</tissue>
    </source>
</reference>
<evidence type="ECO:0000313" key="6">
    <source>
        <dbReference type="EMBL" id="KAK7575673.1"/>
    </source>
</evidence>
<keyword evidence="3" id="KW-0378">Hydrolase</keyword>
<dbReference type="GO" id="GO:0072686">
    <property type="term" value="C:mitotic spindle"/>
    <property type="evidence" value="ECO:0007669"/>
    <property type="project" value="TreeGrafter"/>
</dbReference>
<dbReference type="PANTHER" id="PTHR12792:SF0">
    <property type="entry name" value="SEPARIN"/>
    <property type="match status" value="1"/>
</dbReference>
<dbReference type="InterPro" id="IPR030397">
    <property type="entry name" value="SEPARIN_core_dom"/>
</dbReference>
<accession>A0AAN9Y016</accession>
<evidence type="ECO:0000256" key="1">
    <source>
        <dbReference type="ARBA" id="ARBA00000451"/>
    </source>
</evidence>
<dbReference type="EC" id="3.4.22.49" evidence="2"/>
<sequence length="571" mass="64904">MDLNSLISNIELLILENKNHLNGTTYEELCKLAAGEYFSEGRDNEGIFYLSEAHAASVRVETLFQYEICTEKHQSKGTAFAPNLEEKYLEFTGEYVQMKYEGLCRRLAELPKEWTIVQLTRSYSPSDLWTRRQKGAVPQMRDLHVTRLSCGGISEPCHVLIPQPFSDEQDGTTSILQMLHDVTLDRSLHMRTESAAKIKAKRLQNCVLLRNVVREIQTQWIKEWCCLFLGRLCDEELEELIDSRLKQAFEELKFEVTPHIKRLLLHIASGCAHLSEEDIDVAVSQIINDPSAQKQVTDCIYEIKKENLIPVKTKRHPVILIVDQKLETVPWEACPVLKHHPVSRLPSIHYVHAIFKHHEDTIVNGNKILSTPLSGFYIINPDLTLQNTEKRIVQFLNMRSSNWEGLIGKSPSPTEFQNVLTSKDLLLYCGHGNGTQYLNSYSIQELNVKALPFLFGCSSVQYNDIGGRLSFRSLSNSYLMASSPCALGMLWNVTNTDTDYMALTLLNHWLPGKPVDLKNIEGFGNAQYEGGDLQYKEPELLRVLKVTRDSAKMFTNGAALVVYGIPVKLMD</sequence>
<evidence type="ECO:0000259" key="5">
    <source>
        <dbReference type="PROSITE" id="PS51700"/>
    </source>
</evidence>
<feature type="domain" description="Peptidase C50" evidence="5">
    <location>
        <begin position="372"/>
        <end position="468"/>
    </location>
</feature>
<organism evidence="6 7">
    <name type="scientific">Parthenolecanium corni</name>
    <dbReference type="NCBI Taxonomy" id="536013"/>
    <lineage>
        <taxon>Eukaryota</taxon>
        <taxon>Metazoa</taxon>
        <taxon>Ecdysozoa</taxon>
        <taxon>Arthropoda</taxon>
        <taxon>Hexapoda</taxon>
        <taxon>Insecta</taxon>
        <taxon>Pterygota</taxon>
        <taxon>Neoptera</taxon>
        <taxon>Paraneoptera</taxon>
        <taxon>Hemiptera</taxon>
        <taxon>Sternorrhyncha</taxon>
        <taxon>Coccoidea</taxon>
        <taxon>Coccidae</taxon>
        <taxon>Parthenolecanium</taxon>
    </lineage>
</organism>
<evidence type="ECO:0000256" key="3">
    <source>
        <dbReference type="ARBA" id="ARBA00022801"/>
    </source>
</evidence>
<gene>
    <name evidence="6" type="ORF">V9T40_011959</name>
</gene>
<dbReference type="GO" id="GO:0006508">
    <property type="term" value="P:proteolysis"/>
    <property type="evidence" value="ECO:0007669"/>
    <property type="project" value="InterPro"/>
</dbReference>
<keyword evidence="4" id="KW-0159">Chromosome partition</keyword>
<dbReference type="InterPro" id="IPR005314">
    <property type="entry name" value="Peptidase_C50"/>
</dbReference>
<dbReference type="GO" id="GO:0005634">
    <property type="term" value="C:nucleus"/>
    <property type="evidence" value="ECO:0007669"/>
    <property type="project" value="InterPro"/>
</dbReference>
<evidence type="ECO:0000256" key="4">
    <source>
        <dbReference type="ARBA" id="ARBA00022829"/>
    </source>
</evidence>
<dbReference type="PROSITE" id="PS51700">
    <property type="entry name" value="SEPARIN"/>
    <property type="match status" value="1"/>
</dbReference>
<proteinExistence type="predicted"/>
<keyword evidence="7" id="KW-1185">Reference proteome</keyword>
<evidence type="ECO:0000313" key="7">
    <source>
        <dbReference type="Proteomes" id="UP001367676"/>
    </source>
</evidence>
<dbReference type="Proteomes" id="UP001367676">
    <property type="component" value="Unassembled WGS sequence"/>
</dbReference>
<protein>
    <recommendedName>
        <fullName evidence="2">separase</fullName>
        <ecNumber evidence="2">3.4.22.49</ecNumber>
    </recommendedName>
</protein>
<dbReference type="GO" id="GO:0051307">
    <property type="term" value="P:meiotic chromosome separation"/>
    <property type="evidence" value="ECO:0007669"/>
    <property type="project" value="TreeGrafter"/>
</dbReference>
<dbReference type="AlphaFoldDB" id="A0AAN9Y016"/>
<dbReference type="Pfam" id="PF03568">
    <property type="entry name" value="Separin_C"/>
    <property type="match status" value="1"/>
</dbReference>
<comment type="catalytic activity">
    <reaction evidence="1">
        <text>All bonds known to be hydrolyzed by this endopeptidase have arginine in P1 and an acidic residue in P4. P6 is often occupied by an acidic residue or by a hydroxy-amino-acid residue, the phosphorylation of which enhances cleavage.</text>
        <dbReference type="EC" id="3.4.22.49"/>
    </reaction>
</comment>
<comment type="caution">
    <text evidence="6">The sequence shown here is derived from an EMBL/GenBank/DDBJ whole genome shotgun (WGS) entry which is preliminary data.</text>
</comment>